<dbReference type="EMBL" id="CACVAR010000346">
    <property type="protein sequence ID" value="CAA6823135.1"/>
    <property type="molecule type" value="Genomic_DNA"/>
</dbReference>
<feature type="chain" id="PRO_5027627213" evidence="1">
    <location>
        <begin position="23"/>
        <end position="130"/>
    </location>
</feature>
<feature type="signal peptide" evidence="1">
    <location>
        <begin position="1"/>
        <end position="22"/>
    </location>
</feature>
<keyword evidence="1" id="KW-0732">Signal</keyword>
<sequence length="130" mass="14538">MKRKLLTTTLLSMSLLSFNVSAGSKMKCTGTNCFVDLSGLSPAKQEVVSTKKSSSQESYSTVILDDIETIIFTKYVMSNDEVAEYDLENILHNRSLPTLNEENLPNSDYFCEDNLKPVMVENMANTYECA</sequence>
<evidence type="ECO:0000256" key="1">
    <source>
        <dbReference type="SAM" id="SignalP"/>
    </source>
</evidence>
<evidence type="ECO:0000313" key="2">
    <source>
        <dbReference type="EMBL" id="CAA6823135.1"/>
    </source>
</evidence>
<accession>A0A6S6TUW6</accession>
<reference evidence="2" key="1">
    <citation type="submission" date="2020-01" db="EMBL/GenBank/DDBJ databases">
        <authorList>
            <person name="Meier V. D."/>
            <person name="Meier V D."/>
        </authorList>
    </citation>
    <scope>NUCLEOTIDE SEQUENCE</scope>
    <source>
        <strain evidence="2">HLG_WM_MAG_03</strain>
    </source>
</reference>
<name>A0A6S6TUW6_9BACT</name>
<protein>
    <submittedName>
        <fullName evidence="2">Uncharacterized protein</fullName>
    </submittedName>
</protein>
<dbReference type="AlphaFoldDB" id="A0A6S6TUW6"/>
<proteinExistence type="predicted"/>
<gene>
    <name evidence="2" type="ORF">HELGO_WM23153</name>
</gene>
<organism evidence="2">
    <name type="scientific">uncultured Sulfurovum sp</name>
    <dbReference type="NCBI Taxonomy" id="269237"/>
    <lineage>
        <taxon>Bacteria</taxon>
        <taxon>Pseudomonadati</taxon>
        <taxon>Campylobacterota</taxon>
        <taxon>Epsilonproteobacteria</taxon>
        <taxon>Campylobacterales</taxon>
        <taxon>Sulfurovaceae</taxon>
        <taxon>Sulfurovum</taxon>
        <taxon>environmental samples</taxon>
    </lineage>
</organism>